<dbReference type="Proteomes" id="UP000031668">
    <property type="component" value="Unassembled WGS sequence"/>
</dbReference>
<dbReference type="EMBL" id="JWZT01003075">
    <property type="protein sequence ID" value="KII67811.1"/>
    <property type="molecule type" value="Genomic_DNA"/>
</dbReference>
<accession>A0A0C2MKR0</accession>
<protein>
    <submittedName>
        <fullName evidence="1">Uncharacterized protein</fullName>
    </submittedName>
</protein>
<dbReference type="AlphaFoldDB" id="A0A0C2MKR0"/>
<organism evidence="1 2">
    <name type="scientific">Thelohanellus kitauei</name>
    <name type="common">Myxosporean</name>
    <dbReference type="NCBI Taxonomy" id="669202"/>
    <lineage>
        <taxon>Eukaryota</taxon>
        <taxon>Metazoa</taxon>
        <taxon>Cnidaria</taxon>
        <taxon>Myxozoa</taxon>
        <taxon>Myxosporea</taxon>
        <taxon>Bivalvulida</taxon>
        <taxon>Platysporina</taxon>
        <taxon>Myxobolidae</taxon>
        <taxon>Thelohanellus</taxon>
    </lineage>
</organism>
<name>A0A0C2MKR0_THEKT</name>
<keyword evidence="2" id="KW-1185">Reference proteome</keyword>
<evidence type="ECO:0000313" key="2">
    <source>
        <dbReference type="Proteomes" id="UP000031668"/>
    </source>
</evidence>
<sequence>MTVKDRQLIEGFNHDREADGGVQVSFGNREAKAFGNQAKTDHQQEAQAENNDCRMTVNKAGQGLAGHQHQANGNNYRSHHYRQVVNHADRVITESREKMASSTTICATTPQNLAPLRWVGLSLSLPSSRSLSSTVALKRRNNPPNSIMRSRALKLRSCHVISGLVRVTSHEIDASSSRRITIASSRPVTRALSRCAGGSFSARMAIKTRLSIPSTSSITTSVMSPAQIEGSAIHSIFS</sequence>
<gene>
    <name evidence="1" type="ORF">RF11_02819</name>
</gene>
<comment type="caution">
    <text evidence="1">The sequence shown here is derived from an EMBL/GenBank/DDBJ whole genome shotgun (WGS) entry which is preliminary data.</text>
</comment>
<evidence type="ECO:0000313" key="1">
    <source>
        <dbReference type="EMBL" id="KII67811.1"/>
    </source>
</evidence>
<reference evidence="1 2" key="1">
    <citation type="journal article" date="2014" name="Genome Biol. Evol.">
        <title>The genome of the myxosporean Thelohanellus kitauei shows adaptations to nutrient acquisition within its fish host.</title>
        <authorList>
            <person name="Yang Y."/>
            <person name="Xiong J."/>
            <person name="Zhou Z."/>
            <person name="Huo F."/>
            <person name="Miao W."/>
            <person name="Ran C."/>
            <person name="Liu Y."/>
            <person name="Zhang J."/>
            <person name="Feng J."/>
            <person name="Wang M."/>
            <person name="Wang M."/>
            <person name="Wang L."/>
            <person name="Yao B."/>
        </authorList>
    </citation>
    <scope>NUCLEOTIDE SEQUENCE [LARGE SCALE GENOMIC DNA]</scope>
    <source>
        <strain evidence="1">Wuqing</strain>
    </source>
</reference>
<proteinExistence type="predicted"/>